<gene>
    <name evidence="1" type="ORF">FRC0190_02303</name>
</gene>
<proteinExistence type="predicted"/>
<evidence type="ECO:0000313" key="2">
    <source>
        <dbReference type="Proteomes" id="UP000423525"/>
    </source>
</evidence>
<dbReference type="Proteomes" id="UP000423525">
    <property type="component" value="Chromosome"/>
</dbReference>
<protein>
    <submittedName>
        <fullName evidence="1">Uncharacterized protein</fullName>
    </submittedName>
</protein>
<evidence type="ECO:0000313" key="1">
    <source>
        <dbReference type="EMBL" id="VZH86393.1"/>
    </source>
</evidence>
<reference evidence="1 2" key="1">
    <citation type="submission" date="2019-11" db="EMBL/GenBank/DDBJ databases">
        <authorList>
            <person name="Brisse S."/>
        </authorList>
    </citation>
    <scope>NUCLEOTIDE SEQUENCE [LARGE SCALE GENOMIC DNA]</scope>
    <source>
        <strain evidence="1">FRC0190</strain>
    </source>
</reference>
<name>A0A6I8MIU4_9CORY</name>
<accession>A0A6I8MIU4</accession>
<dbReference type="KEGG" id="crf:FRC0190_02303"/>
<dbReference type="EMBL" id="LR738855">
    <property type="protein sequence ID" value="VZH86393.1"/>
    <property type="molecule type" value="Genomic_DNA"/>
</dbReference>
<organism evidence="1 2">
    <name type="scientific">Corynebacterium rouxii</name>
    <dbReference type="NCBI Taxonomy" id="2719119"/>
    <lineage>
        <taxon>Bacteria</taxon>
        <taxon>Bacillati</taxon>
        <taxon>Actinomycetota</taxon>
        <taxon>Actinomycetes</taxon>
        <taxon>Mycobacteriales</taxon>
        <taxon>Corynebacteriaceae</taxon>
        <taxon>Corynebacterium</taxon>
    </lineage>
</organism>
<dbReference type="AlphaFoldDB" id="A0A6I8MIU4"/>
<sequence length="173" mass="19192">MVSTIDSPLGAHTRVPEYQLVIHRLRLSASPPYPTHPGKISLTQEPLVIRRKSFPLFIRYSCLHSHSHTLHTIKSPRCFTAVHDAPLPNQQKKMLTAAASAVYLSPTTLSAQNHSTSELLRTLSRMAASKPTSWLSSRSHILFHLVHPLALTGDLGCFPLDQRSLSPQSHCHA</sequence>